<gene>
    <name evidence="2" type="ORF">RM555_18840</name>
</gene>
<dbReference type="PANTHER" id="PTHR11079">
    <property type="entry name" value="CYTOSINE DEAMINASE FAMILY MEMBER"/>
    <property type="match status" value="1"/>
</dbReference>
<organism evidence="2 3">
    <name type="scientific">Micromonospora reichwaldensis</name>
    <dbReference type="NCBI Taxonomy" id="3075516"/>
    <lineage>
        <taxon>Bacteria</taxon>
        <taxon>Bacillati</taxon>
        <taxon>Actinomycetota</taxon>
        <taxon>Actinomycetes</taxon>
        <taxon>Micromonosporales</taxon>
        <taxon>Micromonosporaceae</taxon>
        <taxon>Micromonospora</taxon>
    </lineage>
</organism>
<dbReference type="CDD" id="cd01285">
    <property type="entry name" value="nucleoside_deaminase"/>
    <property type="match status" value="1"/>
</dbReference>
<dbReference type="EMBL" id="JAVRFL010000021">
    <property type="protein sequence ID" value="MDT0531048.1"/>
    <property type="molecule type" value="Genomic_DNA"/>
</dbReference>
<evidence type="ECO:0000259" key="1">
    <source>
        <dbReference type="PROSITE" id="PS51747"/>
    </source>
</evidence>
<accession>A0ABU2WYN3</accession>
<dbReference type="InterPro" id="IPR016193">
    <property type="entry name" value="Cytidine_deaminase-like"/>
</dbReference>
<keyword evidence="3" id="KW-1185">Reference proteome</keyword>
<evidence type="ECO:0000313" key="3">
    <source>
        <dbReference type="Proteomes" id="UP001180973"/>
    </source>
</evidence>
<comment type="caution">
    <text evidence="2">The sequence shown here is derived from an EMBL/GenBank/DDBJ whole genome shotgun (WGS) entry which is preliminary data.</text>
</comment>
<dbReference type="PANTHER" id="PTHR11079:SF179">
    <property type="entry name" value="TRNA(ADENINE(34)) DEAMINASE, CHLOROPLASTIC"/>
    <property type="match status" value="1"/>
</dbReference>
<dbReference type="Pfam" id="PF00383">
    <property type="entry name" value="dCMP_cyt_deam_1"/>
    <property type="match status" value="1"/>
</dbReference>
<proteinExistence type="predicted"/>
<feature type="domain" description="CMP/dCMP-type deaminase" evidence="1">
    <location>
        <begin position="3"/>
        <end position="137"/>
    </location>
</feature>
<reference evidence="2" key="1">
    <citation type="submission" date="2023-09" db="EMBL/GenBank/DDBJ databases">
        <title>30 novel species of actinomycetes from the DSMZ collection.</title>
        <authorList>
            <person name="Nouioui I."/>
        </authorList>
    </citation>
    <scope>NUCLEOTIDE SEQUENCE</scope>
    <source>
        <strain evidence="2">DSM 115977</strain>
    </source>
</reference>
<dbReference type="RefSeq" id="WP_151455753.1">
    <property type="nucleotide sequence ID" value="NZ_JAVRFL010000021.1"/>
</dbReference>
<sequence>MTPDDERFLRRAVELASEAGASGERPFGSLLVGADGTVLIEDHNTVVSDSDITAHPELKLARWAARELAPDVAAGTTMFTSCQPCPMCATAIDRSGLGRVVYALSAEQFEEVKPVTPPLPPVRYEGPALFDEARQPIDNYY</sequence>
<dbReference type="Proteomes" id="UP001180973">
    <property type="component" value="Unassembled WGS sequence"/>
</dbReference>
<dbReference type="SUPFAM" id="SSF53927">
    <property type="entry name" value="Cytidine deaminase-like"/>
    <property type="match status" value="1"/>
</dbReference>
<dbReference type="PROSITE" id="PS51747">
    <property type="entry name" value="CYT_DCMP_DEAMINASES_2"/>
    <property type="match status" value="1"/>
</dbReference>
<dbReference type="InterPro" id="IPR002125">
    <property type="entry name" value="CMP_dCMP_dom"/>
</dbReference>
<evidence type="ECO:0000313" key="2">
    <source>
        <dbReference type="EMBL" id="MDT0531048.1"/>
    </source>
</evidence>
<protein>
    <submittedName>
        <fullName evidence="2">Nucleoside deaminase</fullName>
    </submittedName>
</protein>
<name>A0ABU2WYN3_9ACTN</name>
<dbReference type="Gene3D" id="3.40.140.10">
    <property type="entry name" value="Cytidine Deaminase, domain 2"/>
    <property type="match status" value="1"/>
</dbReference>